<gene>
    <name evidence="2" type="ORF">VNO80_07111</name>
</gene>
<reference evidence="2 3" key="1">
    <citation type="submission" date="2024-01" db="EMBL/GenBank/DDBJ databases">
        <title>The genomes of 5 underutilized Papilionoideae crops provide insights into root nodulation and disease resistanc.</title>
        <authorList>
            <person name="Jiang F."/>
        </authorList>
    </citation>
    <scope>NUCLEOTIDE SEQUENCE [LARGE SCALE GENOMIC DNA]</scope>
    <source>
        <strain evidence="2">JINMINGXINNONG_FW02</strain>
        <tissue evidence="2">Leaves</tissue>
    </source>
</reference>
<keyword evidence="1" id="KW-1133">Transmembrane helix</keyword>
<proteinExistence type="predicted"/>
<name>A0AAN9NI78_PHACN</name>
<organism evidence="2 3">
    <name type="scientific">Phaseolus coccineus</name>
    <name type="common">Scarlet runner bean</name>
    <name type="synonym">Phaseolus multiflorus</name>
    <dbReference type="NCBI Taxonomy" id="3886"/>
    <lineage>
        <taxon>Eukaryota</taxon>
        <taxon>Viridiplantae</taxon>
        <taxon>Streptophyta</taxon>
        <taxon>Embryophyta</taxon>
        <taxon>Tracheophyta</taxon>
        <taxon>Spermatophyta</taxon>
        <taxon>Magnoliopsida</taxon>
        <taxon>eudicotyledons</taxon>
        <taxon>Gunneridae</taxon>
        <taxon>Pentapetalae</taxon>
        <taxon>rosids</taxon>
        <taxon>fabids</taxon>
        <taxon>Fabales</taxon>
        <taxon>Fabaceae</taxon>
        <taxon>Papilionoideae</taxon>
        <taxon>50 kb inversion clade</taxon>
        <taxon>NPAAA clade</taxon>
        <taxon>indigoferoid/millettioid clade</taxon>
        <taxon>Phaseoleae</taxon>
        <taxon>Phaseolus</taxon>
    </lineage>
</organism>
<evidence type="ECO:0000313" key="2">
    <source>
        <dbReference type="EMBL" id="KAK7373695.1"/>
    </source>
</evidence>
<evidence type="ECO:0000256" key="1">
    <source>
        <dbReference type="SAM" id="Phobius"/>
    </source>
</evidence>
<evidence type="ECO:0000313" key="3">
    <source>
        <dbReference type="Proteomes" id="UP001374584"/>
    </source>
</evidence>
<keyword evidence="1" id="KW-0812">Transmembrane</keyword>
<keyword evidence="1" id="KW-0472">Membrane</keyword>
<dbReference type="Proteomes" id="UP001374584">
    <property type="component" value="Unassembled WGS sequence"/>
</dbReference>
<keyword evidence="3" id="KW-1185">Reference proteome</keyword>
<sequence length="80" mass="9134">MDRVRLEVGFTVEKTKDANVPLLQVVLAISVAATANQNFKTQYTRMTVILVQDSRVVFYVLVYGSYYFGDVLLYFVMEAN</sequence>
<comment type="caution">
    <text evidence="2">The sequence shown here is derived from an EMBL/GenBank/DDBJ whole genome shotgun (WGS) entry which is preliminary data.</text>
</comment>
<dbReference type="AlphaFoldDB" id="A0AAN9NI78"/>
<feature type="transmembrane region" description="Helical" evidence="1">
    <location>
        <begin position="56"/>
        <end position="77"/>
    </location>
</feature>
<accession>A0AAN9NI78</accession>
<dbReference type="EMBL" id="JAYMYR010000003">
    <property type="protein sequence ID" value="KAK7373695.1"/>
    <property type="molecule type" value="Genomic_DNA"/>
</dbReference>
<protein>
    <submittedName>
        <fullName evidence="2">Uncharacterized protein</fullName>
    </submittedName>
</protein>